<evidence type="ECO:0000313" key="2">
    <source>
        <dbReference type="EMBL" id="SHG34477.1"/>
    </source>
</evidence>
<organism evidence="2 3">
    <name type="scientific">Flagellimonas flava</name>
    <dbReference type="NCBI Taxonomy" id="570519"/>
    <lineage>
        <taxon>Bacteria</taxon>
        <taxon>Pseudomonadati</taxon>
        <taxon>Bacteroidota</taxon>
        <taxon>Flavobacteriia</taxon>
        <taxon>Flavobacteriales</taxon>
        <taxon>Flavobacteriaceae</taxon>
        <taxon>Flagellimonas</taxon>
    </lineage>
</organism>
<dbReference type="Gene3D" id="3.90.230.10">
    <property type="entry name" value="Creatinase/methionine aminopeptidase superfamily"/>
    <property type="match status" value="1"/>
</dbReference>
<dbReference type="InterPro" id="IPR000994">
    <property type="entry name" value="Pept_M24"/>
</dbReference>
<name>A0A1M5J1K7_9FLAO</name>
<dbReference type="Pfam" id="PF00557">
    <property type="entry name" value="Peptidase_M24"/>
    <property type="match status" value="1"/>
</dbReference>
<keyword evidence="3" id="KW-1185">Reference proteome</keyword>
<feature type="domain" description="Peptidase M24" evidence="1">
    <location>
        <begin position="210"/>
        <end position="424"/>
    </location>
</feature>
<gene>
    <name evidence="2" type="ORF">SAMN04488116_1069</name>
</gene>
<dbReference type="EMBL" id="FQWL01000001">
    <property type="protein sequence ID" value="SHG34477.1"/>
    <property type="molecule type" value="Genomic_DNA"/>
</dbReference>
<dbReference type="AlphaFoldDB" id="A0A1M5J1K7"/>
<dbReference type="STRING" id="570519.SAMN04488116_1069"/>
<dbReference type="SUPFAM" id="SSF55920">
    <property type="entry name" value="Creatinase/aminopeptidase"/>
    <property type="match status" value="1"/>
</dbReference>
<accession>A0A1M5J1K7</accession>
<protein>
    <submittedName>
        <fullName evidence="2">Metallopeptidase family M24</fullName>
    </submittedName>
</protein>
<evidence type="ECO:0000313" key="3">
    <source>
        <dbReference type="Proteomes" id="UP000184532"/>
    </source>
</evidence>
<dbReference type="InterPro" id="IPR036005">
    <property type="entry name" value="Creatinase/aminopeptidase-like"/>
</dbReference>
<proteinExistence type="predicted"/>
<sequence length="459" mass="52905">MMYFKGKIFYMPKLIRFLPFALLSFTIYSQQILPEVERARVVDEILEERFTYLLPKLMDQTGIDMWILISREYNEDPVLKTMLPATWLNARRRTILVFYRDKAKKTMERLAVARYNVGKSIVSAWDKEKEPNQWKRLMQLIEERSPKQIGLNFSKDHNIADGLDKTDYDEFMANLPEKYHSKVATAEQLAVRWVETRTEREMTIFNQLVDITHDIIAEAFSEKVITPGVTTTTEVEWWMRQKVTDLGLETWFHPTVDVQRTSEELVGHLYSFSGRPDDLVIQPGDLLHCDFGITYLRLNTDCQELAYVLKPKETEPPSFLVNALKDGNSVQDFLTSNMIKGRTGNEILAKALQDGRNAGLKPAIYTHPLGSYGHSAGTTIGMWDSQGGVMKDDGENYPLNPNTVYAIELNTTVNIPEWKRDIRIMLEEAGFYGENGFRYVNGRQTELLLIPRVKSHLGN</sequence>
<reference evidence="3" key="1">
    <citation type="submission" date="2016-11" db="EMBL/GenBank/DDBJ databases">
        <authorList>
            <person name="Varghese N."/>
            <person name="Submissions S."/>
        </authorList>
    </citation>
    <scope>NUCLEOTIDE SEQUENCE [LARGE SCALE GENOMIC DNA]</scope>
    <source>
        <strain evidence="3">DSM 22638</strain>
    </source>
</reference>
<evidence type="ECO:0000259" key="1">
    <source>
        <dbReference type="Pfam" id="PF00557"/>
    </source>
</evidence>
<dbReference type="Proteomes" id="UP000184532">
    <property type="component" value="Unassembled WGS sequence"/>
</dbReference>